<dbReference type="PaxDb" id="4113-PGSC0003DMT400086175"/>
<reference evidence="3" key="1">
    <citation type="journal article" date="2011" name="Nature">
        <title>Genome sequence and analysis of the tuber crop potato.</title>
        <authorList>
            <consortium name="The Potato Genome Sequencing Consortium"/>
        </authorList>
    </citation>
    <scope>NUCLEOTIDE SEQUENCE [LARGE SCALE GENOMIC DNA]</scope>
    <source>
        <strain evidence="3">cv. DM1-3 516 R44</strain>
    </source>
</reference>
<dbReference type="HOGENOM" id="CLU_1186730_0_0_1"/>
<proteinExistence type="predicted"/>
<evidence type="ECO:0008006" key="4">
    <source>
        <dbReference type="Google" id="ProtNLM"/>
    </source>
</evidence>
<reference evidence="2" key="2">
    <citation type="submission" date="2015-06" db="UniProtKB">
        <authorList>
            <consortium name="EnsemblPlants"/>
        </authorList>
    </citation>
    <scope>IDENTIFICATION</scope>
    <source>
        <strain evidence="2">DM1-3 516 R44</strain>
    </source>
</reference>
<dbReference type="EnsemblPlants" id="PGSC0003DMT400086175">
    <property type="protein sequence ID" value="PGSC0003DMT400086175"/>
    <property type="gene ID" value="PGSC0003DMG400035746"/>
</dbReference>
<sequence>MSVNGNNGSQVGHQDNIGNLNDVQDPNVNDPHLMGVNKGVADQLSLGGLMQQPYAVAAQLLDGMTTINKVWYTHEDQVYPLTFKLSEEQVEKYHERDQSMAKIMTQLDILSKNVMGASARGVNVVRVGYANFEEMKFEALFNEEVEVWKVLKKCRVARNRYSQRVTVVIGEPNLICCLTQHIFKLESVKLGEPREIIGESPTMSAISTKSIIWTPTSTGGPVKFSEAIHHPVCR</sequence>
<keyword evidence="3" id="KW-1185">Reference proteome</keyword>
<dbReference type="InParanoid" id="M1DB58"/>
<name>M1DB58_SOLTU</name>
<protein>
    <recommendedName>
        <fullName evidence="4">Integrase core domain containing protein</fullName>
    </recommendedName>
</protein>
<organism evidence="2 3">
    <name type="scientific">Solanum tuberosum</name>
    <name type="common">Potato</name>
    <dbReference type="NCBI Taxonomy" id="4113"/>
    <lineage>
        <taxon>Eukaryota</taxon>
        <taxon>Viridiplantae</taxon>
        <taxon>Streptophyta</taxon>
        <taxon>Embryophyta</taxon>
        <taxon>Tracheophyta</taxon>
        <taxon>Spermatophyta</taxon>
        <taxon>Magnoliopsida</taxon>
        <taxon>eudicotyledons</taxon>
        <taxon>Gunneridae</taxon>
        <taxon>Pentapetalae</taxon>
        <taxon>asterids</taxon>
        <taxon>lamiids</taxon>
        <taxon>Solanales</taxon>
        <taxon>Solanaceae</taxon>
        <taxon>Solanoideae</taxon>
        <taxon>Solaneae</taxon>
        <taxon>Solanum</taxon>
    </lineage>
</organism>
<dbReference type="Proteomes" id="UP000011115">
    <property type="component" value="Unassembled WGS sequence"/>
</dbReference>
<accession>M1DB58</accession>
<dbReference type="AlphaFoldDB" id="M1DB58"/>
<dbReference type="Gramene" id="PGSC0003DMT400086175">
    <property type="protein sequence ID" value="PGSC0003DMT400086175"/>
    <property type="gene ID" value="PGSC0003DMG400035746"/>
</dbReference>
<feature type="compositionally biased region" description="Polar residues" evidence="1">
    <location>
        <begin position="1"/>
        <end position="27"/>
    </location>
</feature>
<evidence type="ECO:0000256" key="1">
    <source>
        <dbReference type="SAM" id="MobiDB-lite"/>
    </source>
</evidence>
<feature type="region of interest" description="Disordered" evidence="1">
    <location>
        <begin position="1"/>
        <end position="34"/>
    </location>
</feature>
<evidence type="ECO:0000313" key="3">
    <source>
        <dbReference type="Proteomes" id="UP000011115"/>
    </source>
</evidence>
<evidence type="ECO:0000313" key="2">
    <source>
        <dbReference type="EnsemblPlants" id="PGSC0003DMT400086175"/>
    </source>
</evidence>